<evidence type="ECO:0000256" key="3">
    <source>
        <dbReference type="ARBA" id="ARBA00022692"/>
    </source>
</evidence>
<reference evidence="7" key="1">
    <citation type="submission" date="2020-08" db="EMBL/GenBank/DDBJ databases">
        <title>Genome public.</title>
        <authorList>
            <person name="Liu C."/>
            <person name="Sun Q."/>
        </authorList>
    </citation>
    <scope>NUCLEOTIDE SEQUENCE</scope>
    <source>
        <strain evidence="7">BX8</strain>
    </source>
</reference>
<evidence type="ECO:0000313" key="8">
    <source>
        <dbReference type="Proteomes" id="UP000659630"/>
    </source>
</evidence>
<keyword evidence="4 6" id="KW-1133">Transmembrane helix</keyword>
<feature type="transmembrane region" description="Helical" evidence="6">
    <location>
        <begin position="235"/>
        <end position="261"/>
    </location>
</feature>
<dbReference type="Proteomes" id="UP000659630">
    <property type="component" value="Unassembled WGS sequence"/>
</dbReference>
<dbReference type="InterPro" id="IPR001851">
    <property type="entry name" value="ABC_transp_permease"/>
</dbReference>
<evidence type="ECO:0000256" key="1">
    <source>
        <dbReference type="ARBA" id="ARBA00004651"/>
    </source>
</evidence>
<proteinExistence type="predicted"/>
<protein>
    <submittedName>
        <fullName evidence="7">ABC transporter permease</fullName>
    </submittedName>
</protein>
<gene>
    <name evidence="7" type="ORF">H8S23_07765</name>
</gene>
<dbReference type="PANTHER" id="PTHR43370">
    <property type="entry name" value="SUGAR ABC TRANSPORTER INTEGRAL MEMBRANE PROTEIN-RELATED"/>
    <property type="match status" value="1"/>
</dbReference>
<dbReference type="GO" id="GO:0022857">
    <property type="term" value="F:transmembrane transporter activity"/>
    <property type="evidence" value="ECO:0007669"/>
    <property type="project" value="InterPro"/>
</dbReference>
<feature type="transmembrane region" description="Helical" evidence="6">
    <location>
        <begin position="273"/>
        <end position="293"/>
    </location>
</feature>
<keyword evidence="2" id="KW-1003">Cell membrane</keyword>
<evidence type="ECO:0000256" key="6">
    <source>
        <dbReference type="SAM" id="Phobius"/>
    </source>
</evidence>
<dbReference type="Pfam" id="PF02653">
    <property type="entry name" value="BPD_transp_2"/>
    <property type="match status" value="1"/>
</dbReference>
<feature type="transmembrane region" description="Helical" evidence="6">
    <location>
        <begin position="60"/>
        <end position="83"/>
    </location>
</feature>
<evidence type="ECO:0000256" key="4">
    <source>
        <dbReference type="ARBA" id="ARBA00022989"/>
    </source>
</evidence>
<sequence length="335" mass="36855">MLEFVSNFIYSLIRISTPLIFVSICSTISQQAGLLNMAAEAMMLTASLGGVLFSAWTQNVWLGILGGAMTAVLIALFLCFATFVMKVDLYLMSISLNMALLGGTVFVVYLVTGTKATTAGVIKSLALGNVNIPLIKDIPFIGSILSGHNVFTYLSIVMVFVVWFLLFRTKIGLRMRAVGQNPQAAESVGINPRRIYTLAFALAAFVGSFGGMYLSMGYQNFFIRNITANRGFIGLAAATIANGMPIGSMLMSFVFGLAYAVTNYLKPYVVDQYFLTALPFIMIVVLYFIMSFWRSKQADRLLKINRQRLAEEKERQLWEEEQAKVKKSAPGSGES</sequence>
<feature type="transmembrane region" description="Helical" evidence="6">
    <location>
        <begin position="89"/>
        <end position="111"/>
    </location>
</feature>
<keyword evidence="8" id="KW-1185">Reference proteome</keyword>
<dbReference type="RefSeq" id="WP_186887759.1">
    <property type="nucleotide sequence ID" value="NZ_JACONZ010000002.1"/>
</dbReference>
<evidence type="ECO:0000256" key="5">
    <source>
        <dbReference type="ARBA" id="ARBA00023136"/>
    </source>
</evidence>
<evidence type="ECO:0000256" key="2">
    <source>
        <dbReference type="ARBA" id="ARBA00022475"/>
    </source>
</evidence>
<feature type="transmembrane region" description="Helical" evidence="6">
    <location>
        <begin position="195"/>
        <end position="214"/>
    </location>
</feature>
<feature type="transmembrane region" description="Helical" evidence="6">
    <location>
        <begin position="12"/>
        <end position="29"/>
    </location>
</feature>
<evidence type="ECO:0000313" key="7">
    <source>
        <dbReference type="EMBL" id="MBC5581405.1"/>
    </source>
</evidence>
<feature type="transmembrane region" description="Helical" evidence="6">
    <location>
        <begin position="35"/>
        <end position="53"/>
    </location>
</feature>
<keyword evidence="5 6" id="KW-0472">Membrane</keyword>
<dbReference type="EMBL" id="JACONZ010000002">
    <property type="protein sequence ID" value="MBC5581405.1"/>
    <property type="molecule type" value="Genomic_DNA"/>
</dbReference>
<keyword evidence="3 6" id="KW-0812">Transmembrane</keyword>
<dbReference type="AlphaFoldDB" id="A0A923L104"/>
<dbReference type="GO" id="GO:0005886">
    <property type="term" value="C:plasma membrane"/>
    <property type="evidence" value="ECO:0007669"/>
    <property type="project" value="UniProtKB-SubCell"/>
</dbReference>
<feature type="transmembrane region" description="Helical" evidence="6">
    <location>
        <begin position="150"/>
        <end position="167"/>
    </location>
</feature>
<name>A0A923L104_9FIRM</name>
<comment type="subcellular location">
    <subcellularLocation>
        <location evidence="1">Cell membrane</location>
        <topology evidence="1">Multi-pass membrane protein</topology>
    </subcellularLocation>
</comment>
<organism evidence="7 8">
    <name type="scientific">Anaerofilum hominis</name>
    <dbReference type="NCBI Taxonomy" id="2763016"/>
    <lineage>
        <taxon>Bacteria</taxon>
        <taxon>Bacillati</taxon>
        <taxon>Bacillota</taxon>
        <taxon>Clostridia</taxon>
        <taxon>Eubacteriales</taxon>
        <taxon>Oscillospiraceae</taxon>
        <taxon>Anaerofilum</taxon>
    </lineage>
</organism>
<accession>A0A923L104</accession>
<comment type="caution">
    <text evidence="7">The sequence shown here is derived from an EMBL/GenBank/DDBJ whole genome shotgun (WGS) entry which is preliminary data.</text>
</comment>
<dbReference type="PANTHER" id="PTHR43370:SF1">
    <property type="entry name" value="GUANOSINE ABC TRANSPORTER PERMEASE PROTEIN NUPQ"/>
    <property type="match status" value="1"/>
</dbReference>
<dbReference type="CDD" id="cd06580">
    <property type="entry name" value="TM_PBP1_transp_TpRbsC_like"/>
    <property type="match status" value="1"/>
</dbReference>